<dbReference type="eggNOG" id="COG5591">
    <property type="taxonomic scope" value="Bacteria"/>
</dbReference>
<dbReference type="EMBL" id="CP005587">
    <property type="protein sequence ID" value="AGK57009.1"/>
    <property type="molecule type" value="Genomic_DNA"/>
</dbReference>
<gene>
    <name evidence="3" type="ORF">HYPDE_26643</name>
</gene>
<dbReference type="Pfam" id="PF13670">
    <property type="entry name" value="PepSY_2"/>
    <property type="match status" value="1"/>
</dbReference>
<proteinExistence type="predicted"/>
<name>N0B0Q5_9HYPH</name>
<dbReference type="STRING" id="670307.HYPDE_26643"/>
<evidence type="ECO:0000259" key="2">
    <source>
        <dbReference type="Pfam" id="PF13670"/>
    </source>
</evidence>
<sequence>MSVAGAAHAGSYGKPCTTQPQEKWMSIQQLEKIVNDHGYKVAKSKIKGACFEVYARDPQGQRIELFLDPVTGNPADADWSNPAKQAG</sequence>
<evidence type="ECO:0000313" key="4">
    <source>
        <dbReference type="Proteomes" id="UP000005952"/>
    </source>
</evidence>
<feature type="domain" description="PepSY" evidence="2">
    <location>
        <begin position="3"/>
        <end position="74"/>
    </location>
</feature>
<dbReference type="HOGENOM" id="CLU_147864_4_1_5"/>
<dbReference type="Proteomes" id="UP000005952">
    <property type="component" value="Chromosome"/>
</dbReference>
<accession>N0B0Q5</accession>
<evidence type="ECO:0000313" key="3">
    <source>
        <dbReference type="EMBL" id="AGK57009.1"/>
    </source>
</evidence>
<keyword evidence="4" id="KW-1185">Reference proteome</keyword>
<protein>
    <recommendedName>
        <fullName evidence="2">PepSY domain-containing protein</fullName>
    </recommendedName>
</protein>
<feature type="region of interest" description="Disordered" evidence="1">
    <location>
        <begin position="1"/>
        <end position="20"/>
    </location>
</feature>
<organism evidence="3 4">
    <name type="scientific">Hyphomicrobium denitrificans 1NES1</name>
    <dbReference type="NCBI Taxonomy" id="670307"/>
    <lineage>
        <taxon>Bacteria</taxon>
        <taxon>Pseudomonadati</taxon>
        <taxon>Pseudomonadota</taxon>
        <taxon>Alphaproteobacteria</taxon>
        <taxon>Hyphomicrobiales</taxon>
        <taxon>Hyphomicrobiaceae</taxon>
        <taxon>Hyphomicrobium</taxon>
    </lineage>
</organism>
<evidence type="ECO:0000256" key="1">
    <source>
        <dbReference type="SAM" id="MobiDB-lite"/>
    </source>
</evidence>
<dbReference type="InterPro" id="IPR025711">
    <property type="entry name" value="PepSY"/>
</dbReference>
<dbReference type="AlphaFoldDB" id="N0B0Q5"/>
<reference evidence="3 4" key="1">
    <citation type="journal article" date="2013" name="Genome Announc.">
        <title>Genome sequences for three denitrifying bacterial strains isolated from a uranium- and nitrate-contaminated subsurface environment.</title>
        <authorList>
            <person name="Venkatramanan R."/>
            <person name="Prakash O."/>
            <person name="Woyke T."/>
            <person name="Chain P."/>
            <person name="Goodwin L.A."/>
            <person name="Watson D."/>
            <person name="Brooks S."/>
            <person name="Kostka J.E."/>
            <person name="Green S.J."/>
        </authorList>
    </citation>
    <scope>NUCLEOTIDE SEQUENCE [LARGE SCALE GENOMIC DNA]</scope>
    <source>
        <strain evidence="3 4">1NES1</strain>
    </source>
</reference>
<dbReference type="KEGG" id="hdt:HYPDE_26643"/>